<dbReference type="EMBL" id="BAAABX010000033">
    <property type="protein sequence ID" value="GAA0407168.1"/>
    <property type="molecule type" value="Genomic_DNA"/>
</dbReference>
<protein>
    <submittedName>
        <fullName evidence="1">Uncharacterized protein</fullName>
    </submittedName>
</protein>
<sequence length="64" mass="6895">MKFVLEVDMTGDALADDAAGELSRILRYWAGNLRHYALAPGDGEAIHDSAYGEVGRWRVTGATG</sequence>
<dbReference type="RefSeq" id="WP_344024261.1">
    <property type="nucleotide sequence ID" value="NZ_BAAABX010000033.1"/>
</dbReference>
<evidence type="ECO:0000313" key="2">
    <source>
        <dbReference type="Proteomes" id="UP001500879"/>
    </source>
</evidence>
<comment type="caution">
    <text evidence="1">The sequence shown here is derived from an EMBL/GenBank/DDBJ whole genome shotgun (WGS) entry which is preliminary data.</text>
</comment>
<keyword evidence="2" id="KW-1185">Reference proteome</keyword>
<reference evidence="1 2" key="1">
    <citation type="journal article" date="2019" name="Int. J. Syst. Evol. Microbiol.">
        <title>The Global Catalogue of Microorganisms (GCM) 10K type strain sequencing project: providing services to taxonomists for standard genome sequencing and annotation.</title>
        <authorList>
            <consortium name="The Broad Institute Genomics Platform"/>
            <consortium name="The Broad Institute Genome Sequencing Center for Infectious Disease"/>
            <person name="Wu L."/>
            <person name="Ma J."/>
        </authorList>
    </citation>
    <scope>NUCLEOTIDE SEQUENCE [LARGE SCALE GENOMIC DNA]</scope>
    <source>
        <strain evidence="1 2">JCM 4788</strain>
    </source>
</reference>
<evidence type="ECO:0000313" key="1">
    <source>
        <dbReference type="EMBL" id="GAA0407168.1"/>
    </source>
</evidence>
<accession>A0ABN0YRI7</accession>
<dbReference type="Proteomes" id="UP001500879">
    <property type="component" value="Unassembled WGS sequence"/>
</dbReference>
<proteinExistence type="predicted"/>
<name>A0ABN0YRI7_9ACTN</name>
<organism evidence="1 2">
    <name type="scientific">Streptomyces luteireticuli</name>
    <dbReference type="NCBI Taxonomy" id="173858"/>
    <lineage>
        <taxon>Bacteria</taxon>
        <taxon>Bacillati</taxon>
        <taxon>Actinomycetota</taxon>
        <taxon>Actinomycetes</taxon>
        <taxon>Kitasatosporales</taxon>
        <taxon>Streptomycetaceae</taxon>
        <taxon>Streptomyces</taxon>
    </lineage>
</organism>
<gene>
    <name evidence="1" type="ORF">GCM10010357_30160</name>
</gene>